<sequence length="155" mass="16075">MSTTGSSQPMDPAAQATFNYAQQVNAQSGNTGGLFGTIFSAIDSLAGAAQAGQFAVDGDTAKVINDKLTEIKNIALSAKAKFLNLQQMPIGGGYAQQISQRNQQISVGGPDSASGQMLAFANNLDKLIEAINSSVAGYQSTDQQAHGDVRRAGNY</sequence>
<dbReference type="Proteomes" id="UP000256269">
    <property type="component" value="Unassembled WGS sequence"/>
</dbReference>
<accession>A0A3E0HV47</accession>
<organism evidence="1 2">
    <name type="scientific">Kutzneria buriramensis</name>
    <dbReference type="NCBI Taxonomy" id="1045776"/>
    <lineage>
        <taxon>Bacteria</taxon>
        <taxon>Bacillati</taxon>
        <taxon>Actinomycetota</taxon>
        <taxon>Actinomycetes</taxon>
        <taxon>Pseudonocardiales</taxon>
        <taxon>Pseudonocardiaceae</taxon>
        <taxon>Kutzneria</taxon>
    </lineage>
</organism>
<dbReference type="AlphaFoldDB" id="A0A3E0HV47"/>
<proteinExistence type="predicted"/>
<dbReference type="EMBL" id="QUNO01000004">
    <property type="protein sequence ID" value="REH50308.1"/>
    <property type="molecule type" value="Genomic_DNA"/>
</dbReference>
<name>A0A3E0HV47_9PSEU</name>
<dbReference type="OrthoDB" id="3689232at2"/>
<reference evidence="1 2" key="1">
    <citation type="submission" date="2018-08" db="EMBL/GenBank/DDBJ databases">
        <title>Genomic Encyclopedia of Archaeal and Bacterial Type Strains, Phase II (KMG-II): from individual species to whole genera.</title>
        <authorList>
            <person name="Goeker M."/>
        </authorList>
    </citation>
    <scope>NUCLEOTIDE SEQUENCE [LARGE SCALE GENOMIC DNA]</scope>
    <source>
        <strain evidence="1 2">DSM 45791</strain>
    </source>
</reference>
<evidence type="ECO:0000313" key="2">
    <source>
        <dbReference type="Proteomes" id="UP000256269"/>
    </source>
</evidence>
<comment type="caution">
    <text evidence="1">The sequence shown here is derived from an EMBL/GenBank/DDBJ whole genome shotgun (WGS) entry which is preliminary data.</text>
</comment>
<keyword evidence="2" id="KW-1185">Reference proteome</keyword>
<gene>
    <name evidence="1" type="ORF">BCF44_104585</name>
</gene>
<dbReference type="RefSeq" id="WP_116174801.1">
    <property type="nucleotide sequence ID" value="NZ_CP144375.1"/>
</dbReference>
<protein>
    <submittedName>
        <fullName evidence="1">Uncharacterized protein</fullName>
    </submittedName>
</protein>
<evidence type="ECO:0000313" key="1">
    <source>
        <dbReference type="EMBL" id="REH50308.1"/>
    </source>
</evidence>